<dbReference type="PANTHER" id="PTHR37824:SF1">
    <property type="entry name" value="IRON-REGULATED SURFACE DETERMINANT PROTEIN C"/>
    <property type="match status" value="1"/>
</dbReference>
<feature type="transmembrane region" description="Helical" evidence="8">
    <location>
        <begin position="234"/>
        <end position="254"/>
    </location>
</feature>
<organism evidence="11 12">
    <name type="scientific">Paenibacillus filicis</name>
    <dbReference type="NCBI Taxonomy" id="669464"/>
    <lineage>
        <taxon>Bacteria</taxon>
        <taxon>Bacillati</taxon>
        <taxon>Bacillota</taxon>
        <taxon>Bacilli</taxon>
        <taxon>Bacillales</taxon>
        <taxon>Paenibacillaceae</taxon>
        <taxon>Paenibacillus</taxon>
    </lineage>
</organism>
<dbReference type="InterPro" id="IPR019909">
    <property type="entry name" value="Haem_uptake_protein_IsdC"/>
</dbReference>
<dbReference type="NCBIfam" id="TIGR03656">
    <property type="entry name" value="IsdC"/>
    <property type="match status" value="1"/>
</dbReference>
<evidence type="ECO:0000259" key="10">
    <source>
        <dbReference type="PROSITE" id="PS50978"/>
    </source>
</evidence>
<comment type="subcellular location">
    <subcellularLocation>
        <location evidence="1">Secreted</location>
        <location evidence="1">Cell wall</location>
        <topology evidence="1">Peptidoglycan-anchor</topology>
    </subcellularLocation>
</comment>
<evidence type="ECO:0000256" key="4">
    <source>
        <dbReference type="ARBA" id="ARBA00022729"/>
    </source>
</evidence>
<accession>A0ABU9DRJ0</accession>
<evidence type="ECO:0000256" key="9">
    <source>
        <dbReference type="SAM" id="SignalP"/>
    </source>
</evidence>
<name>A0ABU9DRJ0_9BACL</name>
<feature type="chain" id="PRO_5046473921" evidence="9">
    <location>
        <begin position="29"/>
        <end position="263"/>
    </location>
</feature>
<keyword evidence="3" id="KW-0964">Secreted</keyword>
<feature type="compositionally biased region" description="Polar residues" evidence="7">
    <location>
        <begin position="171"/>
        <end position="187"/>
    </location>
</feature>
<evidence type="ECO:0000256" key="8">
    <source>
        <dbReference type="SAM" id="Phobius"/>
    </source>
</evidence>
<sequence>MIKRLALPSFVFALLFALQILVSPAVQAVSDLADGTYSIDYVITKAENESASMANDYFEKPAVLTVKGGEITAQVQVNHSKWITIFKTAAGTDFPDAKVIKTDKEEDTRVVQFKIEDLSKPLLSKIHVTVPDIDYDHDYTIRFLFDQKTLKNTGKAKAAEPAKNEPAAAGSTKNTDPAKSTASQAAGSSKAVPGKTGANSSEQAPAAGGKSAEAGKSGQGATATVVNPQTGDEAPLAVLTGLLIVSGLFIITQLRGKHRRQGL</sequence>
<feature type="signal peptide" evidence="9">
    <location>
        <begin position="1"/>
        <end position="28"/>
    </location>
</feature>
<feature type="compositionally biased region" description="Low complexity" evidence="7">
    <location>
        <begin position="203"/>
        <end position="221"/>
    </location>
</feature>
<dbReference type="RefSeq" id="WP_341418627.1">
    <property type="nucleotide sequence ID" value="NZ_JBBPCC010000021.1"/>
</dbReference>
<dbReference type="NCBIfam" id="TIGR03063">
    <property type="entry name" value="srtB_target"/>
    <property type="match status" value="1"/>
</dbReference>
<evidence type="ECO:0000256" key="1">
    <source>
        <dbReference type="ARBA" id="ARBA00004168"/>
    </source>
</evidence>
<keyword evidence="5" id="KW-0408">Iron</keyword>
<evidence type="ECO:0000256" key="3">
    <source>
        <dbReference type="ARBA" id="ARBA00022525"/>
    </source>
</evidence>
<dbReference type="InterPro" id="IPR037250">
    <property type="entry name" value="NEAT_dom_sf"/>
</dbReference>
<evidence type="ECO:0000256" key="7">
    <source>
        <dbReference type="SAM" id="MobiDB-lite"/>
    </source>
</evidence>
<dbReference type="EMBL" id="JBBPCC010000021">
    <property type="protein sequence ID" value="MEK8131498.1"/>
    <property type="molecule type" value="Genomic_DNA"/>
</dbReference>
<dbReference type="Pfam" id="PF05031">
    <property type="entry name" value="NEAT"/>
    <property type="match status" value="1"/>
</dbReference>
<proteinExistence type="predicted"/>
<dbReference type="InterPro" id="IPR050436">
    <property type="entry name" value="IsdA"/>
</dbReference>
<evidence type="ECO:0000256" key="2">
    <source>
        <dbReference type="ARBA" id="ARBA00022512"/>
    </source>
</evidence>
<dbReference type="CDD" id="cd06920">
    <property type="entry name" value="NEAT"/>
    <property type="match status" value="1"/>
</dbReference>
<keyword evidence="6" id="KW-0572">Peptidoglycan-anchor</keyword>
<dbReference type="PANTHER" id="PTHR37824">
    <property type="entry name" value="IRON-REGULATED SURFACE DETERMINANT PROTEIN C"/>
    <property type="match status" value="1"/>
</dbReference>
<keyword evidence="8" id="KW-1133">Transmembrane helix</keyword>
<keyword evidence="2" id="KW-0134">Cell wall</keyword>
<dbReference type="PROSITE" id="PS50978">
    <property type="entry name" value="NEAT"/>
    <property type="match status" value="1"/>
</dbReference>
<keyword evidence="8" id="KW-0812">Transmembrane</keyword>
<comment type="caution">
    <text evidence="11">The sequence shown here is derived from an EMBL/GenBank/DDBJ whole genome shotgun (WGS) entry which is preliminary data.</text>
</comment>
<feature type="region of interest" description="Disordered" evidence="7">
    <location>
        <begin position="154"/>
        <end position="226"/>
    </location>
</feature>
<dbReference type="SUPFAM" id="SSF158911">
    <property type="entry name" value="NEAT domain-like"/>
    <property type="match status" value="1"/>
</dbReference>
<feature type="domain" description="NEAT" evidence="10">
    <location>
        <begin position="32"/>
        <end position="153"/>
    </location>
</feature>
<dbReference type="Proteomes" id="UP001469365">
    <property type="component" value="Unassembled WGS sequence"/>
</dbReference>
<dbReference type="InterPro" id="IPR006635">
    <property type="entry name" value="NEAT_dom"/>
</dbReference>
<evidence type="ECO:0000256" key="5">
    <source>
        <dbReference type="ARBA" id="ARBA00023004"/>
    </source>
</evidence>
<dbReference type="SMART" id="SM00725">
    <property type="entry name" value="NEAT"/>
    <property type="match status" value="1"/>
</dbReference>
<evidence type="ECO:0000313" key="11">
    <source>
        <dbReference type="EMBL" id="MEK8131498.1"/>
    </source>
</evidence>
<evidence type="ECO:0000313" key="12">
    <source>
        <dbReference type="Proteomes" id="UP001469365"/>
    </source>
</evidence>
<gene>
    <name evidence="11" type="primary">isdC</name>
    <name evidence="11" type="ORF">WMW72_26675</name>
</gene>
<evidence type="ECO:0000256" key="6">
    <source>
        <dbReference type="ARBA" id="ARBA00023088"/>
    </source>
</evidence>
<keyword evidence="12" id="KW-1185">Reference proteome</keyword>
<keyword evidence="4 9" id="KW-0732">Signal</keyword>
<reference evidence="11 12" key="1">
    <citation type="submission" date="2024-04" db="EMBL/GenBank/DDBJ databases">
        <title>draft genome sequnece of Paenibacillus filicis.</title>
        <authorList>
            <person name="Kim D.-U."/>
        </authorList>
    </citation>
    <scope>NUCLEOTIDE SEQUENCE [LARGE SCALE GENOMIC DNA]</scope>
    <source>
        <strain evidence="11 12">KACC14197</strain>
    </source>
</reference>
<protein>
    <submittedName>
        <fullName evidence="11">Heme uptake protein IsdC</fullName>
    </submittedName>
</protein>
<dbReference type="InterPro" id="IPR017502">
    <property type="entry name" value="Sortase_SrtB_target"/>
</dbReference>
<dbReference type="Gene3D" id="2.60.40.1850">
    <property type="match status" value="1"/>
</dbReference>
<keyword evidence="8" id="KW-0472">Membrane</keyword>